<reference evidence="2" key="1">
    <citation type="submission" date="2011-01" db="EMBL/GenBank/DDBJ databases">
        <title>Complete sequence of chromosome of Thermovibrio ammonificans HB-1.</title>
        <authorList>
            <consortium name="US DOE Joint Genome Institute"/>
            <person name="Lucas S."/>
            <person name="Copeland A."/>
            <person name="Lapidus A."/>
            <person name="Cheng J.-F."/>
            <person name="Goodwin L."/>
            <person name="Pitluck S."/>
            <person name="Davenport K."/>
            <person name="Detter J.C."/>
            <person name="Han C."/>
            <person name="Tapia R."/>
            <person name="Land M."/>
            <person name="Hauser L."/>
            <person name="Kyrpides N."/>
            <person name="Ivanova N."/>
            <person name="Ovchinnikova G."/>
            <person name="Vetriani C."/>
            <person name="Woyke T."/>
        </authorList>
    </citation>
    <scope>NUCLEOTIDE SEQUENCE [LARGE SCALE GENOMIC DNA]</scope>
    <source>
        <strain evidence="2">HB-1</strain>
    </source>
</reference>
<dbReference type="AlphaFoldDB" id="E8T2A9"/>
<keyword evidence="1" id="KW-0472">Membrane</keyword>
<dbReference type="HOGENOM" id="CLU_3240785_0_0_0"/>
<dbReference type="KEGG" id="tam:Theam_1037"/>
<proteinExistence type="predicted"/>
<dbReference type="Proteomes" id="UP000006362">
    <property type="component" value="Chromosome"/>
</dbReference>
<organism evidence="2 3">
    <name type="scientific">Thermovibrio ammonificans (strain DSM 15698 / JCM 12110 / HB-1)</name>
    <dbReference type="NCBI Taxonomy" id="648996"/>
    <lineage>
        <taxon>Bacteria</taxon>
        <taxon>Pseudomonadati</taxon>
        <taxon>Aquificota</taxon>
        <taxon>Aquificia</taxon>
        <taxon>Desulfurobacteriales</taxon>
        <taxon>Desulfurobacteriaceae</taxon>
        <taxon>Thermovibrio</taxon>
    </lineage>
</organism>
<dbReference type="EMBL" id="CP002444">
    <property type="protein sequence ID" value="ADU97004.1"/>
    <property type="molecule type" value="Genomic_DNA"/>
</dbReference>
<accession>E8T2A9</accession>
<feature type="transmembrane region" description="Helical" evidence="1">
    <location>
        <begin position="20"/>
        <end position="39"/>
    </location>
</feature>
<evidence type="ECO:0000313" key="3">
    <source>
        <dbReference type="Proteomes" id="UP000006362"/>
    </source>
</evidence>
<gene>
    <name evidence="2" type="ordered locus">Theam_1037</name>
</gene>
<sequence>MKEKLSQALQRLKAVPKWKLALFSAAVKVLEVAAVGYLVKKLF</sequence>
<evidence type="ECO:0000313" key="2">
    <source>
        <dbReference type="EMBL" id="ADU97004.1"/>
    </source>
</evidence>
<dbReference type="RefSeq" id="WP_013537790.1">
    <property type="nucleotide sequence ID" value="NC_014926.1"/>
</dbReference>
<keyword evidence="3" id="KW-1185">Reference proteome</keyword>
<protein>
    <submittedName>
        <fullName evidence="2">Uncharacterized protein</fullName>
    </submittedName>
</protein>
<name>E8T2A9_THEA1</name>
<keyword evidence="1" id="KW-0812">Transmembrane</keyword>
<keyword evidence="1" id="KW-1133">Transmembrane helix</keyword>
<evidence type="ECO:0000256" key="1">
    <source>
        <dbReference type="SAM" id="Phobius"/>
    </source>
</evidence>